<dbReference type="PROSITE" id="PS50297">
    <property type="entry name" value="ANK_REP_REGION"/>
    <property type="match status" value="1"/>
</dbReference>
<organism evidence="4 5">
    <name type="scientific">Dyadobacter luteus</name>
    <dbReference type="NCBI Taxonomy" id="2259619"/>
    <lineage>
        <taxon>Bacteria</taxon>
        <taxon>Pseudomonadati</taxon>
        <taxon>Bacteroidota</taxon>
        <taxon>Cytophagia</taxon>
        <taxon>Cytophagales</taxon>
        <taxon>Spirosomataceae</taxon>
        <taxon>Dyadobacter</taxon>
    </lineage>
</organism>
<dbReference type="AlphaFoldDB" id="A0A3D8Y7H5"/>
<reference evidence="4 5" key="1">
    <citation type="submission" date="2018-07" db="EMBL/GenBank/DDBJ databases">
        <title>Dyadobacter roseus sp. nov., isolated from rose rhizosphere soil.</title>
        <authorList>
            <person name="Chen L."/>
        </authorList>
    </citation>
    <scope>NUCLEOTIDE SEQUENCE [LARGE SCALE GENOMIC DNA]</scope>
    <source>
        <strain evidence="4 5">RS19</strain>
    </source>
</reference>
<dbReference type="PANTHER" id="PTHR24171">
    <property type="entry name" value="ANKYRIN REPEAT DOMAIN-CONTAINING PROTEIN 39-RELATED"/>
    <property type="match status" value="1"/>
</dbReference>
<dbReference type="InterPro" id="IPR002110">
    <property type="entry name" value="Ankyrin_rpt"/>
</dbReference>
<protein>
    <submittedName>
        <fullName evidence="4">Uncharacterized protein</fullName>
    </submittedName>
</protein>
<evidence type="ECO:0000313" key="4">
    <source>
        <dbReference type="EMBL" id="REA58898.1"/>
    </source>
</evidence>
<sequence>MNMNIKHLIDQADLAGIGAALKANPGLANEGLPFDNQNTTKAHPLHRICDGVFSGTYTDEEAVHIAQLFLSHGADVNGFGVSAGQDSPLVAASSLHADEVAMLYIRNGAVINHQGTHGGTALHWASWCGRPVVVKTLLSAGSEVNQLCIDFKATPLFWAVRGSKFGDPARLSDYGACIKLLLAHGADKTIPNKDGETVSDMLTEHDTLVRELLQ</sequence>
<gene>
    <name evidence="4" type="ORF">DSL64_19725</name>
</gene>
<dbReference type="SMART" id="SM00248">
    <property type="entry name" value="ANK"/>
    <property type="match status" value="3"/>
</dbReference>
<keyword evidence="2 3" id="KW-0040">ANK repeat</keyword>
<keyword evidence="1" id="KW-0677">Repeat</keyword>
<evidence type="ECO:0000313" key="5">
    <source>
        <dbReference type="Proteomes" id="UP000256373"/>
    </source>
</evidence>
<feature type="repeat" description="ANK" evidence="3">
    <location>
        <begin position="117"/>
        <end position="145"/>
    </location>
</feature>
<accession>A0A3D8Y7H5</accession>
<dbReference type="SUPFAM" id="SSF48403">
    <property type="entry name" value="Ankyrin repeat"/>
    <property type="match status" value="1"/>
</dbReference>
<dbReference type="PROSITE" id="PS50088">
    <property type="entry name" value="ANK_REPEAT"/>
    <property type="match status" value="1"/>
</dbReference>
<dbReference type="EMBL" id="QNUL01000018">
    <property type="protein sequence ID" value="REA58898.1"/>
    <property type="molecule type" value="Genomic_DNA"/>
</dbReference>
<name>A0A3D8Y7H5_9BACT</name>
<evidence type="ECO:0000256" key="1">
    <source>
        <dbReference type="ARBA" id="ARBA00022737"/>
    </source>
</evidence>
<dbReference type="Proteomes" id="UP000256373">
    <property type="component" value="Unassembled WGS sequence"/>
</dbReference>
<keyword evidence="5" id="KW-1185">Reference proteome</keyword>
<dbReference type="Pfam" id="PF12796">
    <property type="entry name" value="Ank_2"/>
    <property type="match status" value="1"/>
</dbReference>
<comment type="caution">
    <text evidence="4">The sequence shown here is derived from an EMBL/GenBank/DDBJ whole genome shotgun (WGS) entry which is preliminary data.</text>
</comment>
<evidence type="ECO:0000256" key="2">
    <source>
        <dbReference type="ARBA" id="ARBA00023043"/>
    </source>
</evidence>
<dbReference type="InterPro" id="IPR036770">
    <property type="entry name" value="Ankyrin_rpt-contain_sf"/>
</dbReference>
<evidence type="ECO:0000256" key="3">
    <source>
        <dbReference type="PROSITE-ProRule" id="PRU00023"/>
    </source>
</evidence>
<proteinExistence type="predicted"/>
<dbReference type="Gene3D" id="1.25.40.20">
    <property type="entry name" value="Ankyrin repeat-containing domain"/>
    <property type="match status" value="1"/>
</dbReference>